<evidence type="ECO:0000256" key="1">
    <source>
        <dbReference type="ARBA" id="ARBA00010466"/>
    </source>
</evidence>
<name>A7VNS0_9FIRM</name>
<evidence type="ECO:0000256" key="2">
    <source>
        <dbReference type="ARBA" id="ARBA00023015"/>
    </source>
</evidence>
<dbReference type="InterPro" id="IPR037171">
    <property type="entry name" value="NagB/RpiA_transferase-like"/>
</dbReference>
<protein>
    <submittedName>
        <fullName evidence="6">Putative sugar-binding domain protein</fullName>
    </submittedName>
</protein>
<dbReference type="EMBL" id="ABCB02000009">
    <property type="protein sequence ID" value="EDO62980.1"/>
    <property type="molecule type" value="Genomic_DNA"/>
</dbReference>
<accession>A7VNS0</accession>
<dbReference type="SUPFAM" id="SSF100950">
    <property type="entry name" value="NagB/RpiA/CoA transferase-like"/>
    <property type="match status" value="1"/>
</dbReference>
<dbReference type="GO" id="GO:0030246">
    <property type="term" value="F:carbohydrate binding"/>
    <property type="evidence" value="ECO:0007669"/>
    <property type="project" value="InterPro"/>
</dbReference>
<evidence type="ECO:0000313" key="6">
    <source>
        <dbReference type="EMBL" id="EDO62980.1"/>
    </source>
</evidence>
<dbReference type="HOGENOM" id="CLU_054506_0_0_9"/>
<dbReference type="InterPro" id="IPR036388">
    <property type="entry name" value="WH-like_DNA-bd_sf"/>
</dbReference>
<dbReference type="AlphaFoldDB" id="A7VNS0"/>
<dbReference type="eggNOG" id="COG2390">
    <property type="taxonomic scope" value="Bacteria"/>
</dbReference>
<dbReference type="Gene3D" id="1.10.10.10">
    <property type="entry name" value="Winged helix-like DNA-binding domain superfamily/Winged helix DNA-binding domain"/>
    <property type="match status" value="1"/>
</dbReference>
<comment type="caution">
    <text evidence="6">The sequence shown here is derived from an EMBL/GenBank/DDBJ whole genome shotgun (WGS) entry which is preliminary data.</text>
</comment>
<feature type="domain" description="Sugar-binding" evidence="5">
    <location>
        <begin position="93"/>
        <end position="345"/>
    </location>
</feature>
<dbReference type="Pfam" id="PF04198">
    <property type="entry name" value="Sugar-bind"/>
    <property type="match status" value="1"/>
</dbReference>
<keyword evidence="3" id="KW-0238">DNA-binding</keyword>
<reference evidence="6 7" key="1">
    <citation type="submission" date="2007-08" db="EMBL/GenBank/DDBJ databases">
        <title>Draft genome sequence of Clostridium leptum (DSM 753).</title>
        <authorList>
            <person name="Sudarsanam P."/>
            <person name="Ley R."/>
            <person name="Guruge J."/>
            <person name="Turnbaugh P.J."/>
            <person name="Mahowald M."/>
            <person name="Liep D."/>
            <person name="Gordon J."/>
        </authorList>
    </citation>
    <scope>NUCLEOTIDE SEQUENCE [LARGE SCALE GENOMIC DNA]</scope>
    <source>
        <strain evidence="6 7">DSM 753</strain>
    </source>
</reference>
<evidence type="ECO:0000313" key="7">
    <source>
        <dbReference type="Proteomes" id="UP000003490"/>
    </source>
</evidence>
<organism evidence="6 7">
    <name type="scientific">[Clostridium] leptum DSM 753</name>
    <dbReference type="NCBI Taxonomy" id="428125"/>
    <lineage>
        <taxon>Bacteria</taxon>
        <taxon>Bacillati</taxon>
        <taxon>Bacillota</taxon>
        <taxon>Clostridia</taxon>
        <taxon>Eubacteriales</taxon>
        <taxon>Oscillospiraceae</taxon>
        <taxon>Oscillospiraceae incertae sedis</taxon>
    </lineage>
</organism>
<evidence type="ECO:0000256" key="4">
    <source>
        <dbReference type="ARBA" id="ARBA00023163"/>
    </source>
</evidence>
<comment type="similarity">
    <text evidence="1">Belongs to the SorC transcriptional regulatory family.</text>
</comment>
<dbReference type="Proteomes" id="UP000003490">
    <property type="component" value="Unassembled WGS sequence"/>
</dbReference>
<sequence>MFYWKRLIKAGLLCWEAGGSGARPEGDSMDRGDGIQNLQKMVQAAKMYYQEGLTQETIAKKLRTSRPAVSLLLAEARKTGVVQIKIKDPEVNNEELAGQFQKRFGLKKCLVIPCGIRQEDVVLKIVASQAARFASRMMKSHTTVGTSWGGSCYEFMQAFPEDTELCNITVVPLVGGSPLLTREFQLIESVREFSEKLRGTPVVLYSPGFVDTIEDKKRYMGSLYMQSVLEKWRTLDFAVIGVGRPPESYEAEPGRVTNLLEEINRYPDKAVSDLCARRINIRGEFIRCNYNDKVIGIEERDLRSTNQVLAVAVGSSKIFSIIGALNSGILDYFATDEETARQVLNVLDSKVIKALQ</sequence>
<dbReference type="InterPro" id="IPR051054">
    <property type="entry name" value="SorC_transcr_regulators"/>
</dbReference>
<keyword evidence="4" id="KW-0804">Transcription</keyword>
<dbReference type="Gene3D" id="3.40.50.1360">
    <property type="match status" value="1"/>
</dbReference>
<dbReference type="PANTHER" id="PTHR34294">
    <property type="entry name" value="TRANSCRIPTIONAL REGULATOR-RELATED"/>
    <property type="match status" value="1"/>
</dbReference>
<keyword evidence="2" id="KW-0805">Transcription regulation</keyword>
<gene>
    <name evidence="6" type="ORF">CLOLEP_00196</name>
</gene>
<evidence type="ECO:0000256" key="3">
    <source>
        <dbReference type="ARBA" id="ARBA00023125"/>
    </source>
</evidence>
<proteinExistence type="inferred from homology"/>
<dbReference type="InterPro" id="IPR007324">
    <property type="entry name" value="Sugar-bd_dom_put"/>
</dbReference>
<dbReference type="GO" id="GO:0003677">
    <property type="term" value="F:DNA binding"/>
    <property type="evidence" value="ECO:0007669"/>
    <property type="project" value="UniProtKB-KW"/>
</dbReference>
<reference evidence="6 7" key="2">
    <citation type="submission" date="2007-08" db="EMBL/GenBank/DDBJ databases">
        <authorList>
            <person name="Fulton L."/>
            <person name="Clifton S."/>
            <person name="Fulton B."/>
            <person name="Xu J."/>
            <person name="Minx P."/>
            <person name="Pepin K.H."/>
            <person name="Johnson M."/>
            <person name="Thiruvilangam P."/>
            <person name="Bhonagiri V."/>
            <person name="Nash W.E."/>
            <person name="Wang C."/>
            <person name="Mardis E.R."/>
            <person name="Wilson R.K."/>
        </authorList>
    </citation>
    <scope>NUCLEOTIDE SEQUENCE [LARGE SCALE GENOMIC DNA]</scope>
    <source>
        <strain evidence="6 7">DSM 753</strain>
    </source>
</reference>
<evidence type="ECO:0000259" key="5">
    <source>
        <dbReference type="Pfam" id="PF04198"/>
    </source>
</evidence>
<dbReference type="PANTHER" id="PTHR34294:SF1">
    <property type="entry name" value="TRANSCRIPTIONAL REGULATOR LSRR"/>
    <property type="match status" value="1"/>
</dbReference>